<proteinExistence type="predicted"/>
<dbReference type="EMBL" id="MU826633">
    <property type="protein sequence ID" value="KAJ7375608.1"/>
    <property type="molecule type" value="Genomic_DNA"/>
</dbReference>
<reference evidence="1" key="1">
    <citation type="submission" date="2023-01" db="EMBL/GenBank/DDBJ databases">
        <title>Genome assembly of the deep-sea coral Lophelia pertusa.</title>
        <authorList>
            <person name="Herrera S."/>
            <person name="Cordes E."/>
        </authorList>
    </citation>
    <scope>NUCLEOTIDE SEQUENCE</scope>
    <source>
        <strain evidence="1">USNM1676648</strain>
        <tissue evidence="1">Polyp</tissue>
    </source>
</reference>
<evidence type="ECO:0000313" key="2">
    <source>
        <dbReference type="Proteomes" id="UP001163046"/>
    </source>
</evidence>
<name>A0A9W9Z7Y2_9CNID</name>
<organism evidence="1 2">
    <name type="scientific">Desmophyllum pertusum</name>
    <dbReference type="NCBI Taxonomy" id="174260"/>
    <lineage>
        <taxon>Eukaryota</taxon>
        <taxon>Metazoa</taxon>
        <taxon>Cnidaria</taxon>
        <taxon>Anthozoa</taxon>
        <taxon>Hexacorallia</taxon>
        <taxon>Scleractinia</taxon>
        <taxon>Caryophylliina</taxon>
        <taxon>Caryophylliidae</taxon>
        <taxon>Desmophyllum</taxon>
    </lineage>
</organism>
<keyword evidence="2" id="KW-1185">Reference proteome</keyword>
<protein>
    <submittedName>
        <fullName evidence="1">Uncharacterized protein</fullName>
    </submittedName>
</protein>
<dbReference type="Proteomes" id="UP001163046">
    <property type="component" value="Unassembled WGS sequence"/>
</dbReference>
<dbReference type="AlphaFoldDB" id="A0A9W9Z7Y2"/>
<gene>
    <name evidence="1" type="ORF">OS493_040077</name>
</gene>
<sequence length="88" mass="10015">MVSYPFTLEEVYQIMFWWMKFDCRESVNNGPPLDDEPEAVDGAEQWDGADEVDGVVGKGQPHVEGSGPRRKWMVVENVDNVRGSGFFF</sequence>
<comment type="caution">
    <text evidence="1">The sequence shown here is derived from an EMBL/GenBank/DDBJ whole genome shotgun (WGS) entry which is preliminary data.</text>
</comment>
<accession>A0A9W9Z7Y2</accession>
<evidence type="ECO:0000313" key="1">
    <source>
        <dbReference type="EMBL" id="KAJ7375608.1"/>
    </source>
</evidence>